<feature type="region of interest" description="Disordered" evidence="1">
    <location>
        <begin position="232"/>
        <end position="304"/>
    </location>
</feature>
<sequence length="436" mass="48011">MASHPNEPTFSADSADNHVAPEIPDNASHSFTELETNYALDFLKNDPSQYLSGNGFKAKAFTEISAALRKWFPMRPIRSKDTIGNCLRYVIIVPPLKAFTLIFGQVKGIFEEYEFVRGKSGVGWDDGEKKATAETNFIKQFTTEYGDKYAKCFKKPCPCYNHLAELFGGNKATGEHVLHLAKSKKKVKLSPSSTSASVSASTSTSVAVSTSPLKRTHHQPLENLQNDIMNIESDSAPNQPLSPKPHDDELRPPPAKHRHLSETTGNDDETENSDLSRTKAGVRDRDRSASASSSSGGCHASRNTETGSEIVCGLKLIGQGMSVAIITKANTSHVDTIIDAFTADPSLLLNDPDGKYYALFLDALSANEMRARVFIKTPNRIQRIALLKHVLTDDKHAKWPSLKFTNFCVLVPLTKVEPELIYILPIKSHREVRSVG</sequence>
<dbReference type="Proteomes" id="UP001215280">
    <property type="component" value="Unassembled WGS sequence"/>
</dbReference>
<proteinExistence type="predicted"/>
<gene>
    <name evidence="2" type="ORF">DFH07DRAFT_968322</name>
</gene>
<feature type="compositionally biased region" description="Low complexity" evidence="1">
    <location>
        <begin position="189"/>
        <end position="212"/>
    </location>
</feature>
<reference evidence="2" key="1">
    <citation type="submission" date="2023-03" db="EMBL/GenBank/DDBJ databases">
        <title>Massive genome expansion in bonnet fungi (Mycena s.s.) driven by repeated elements and novel gene families across ecological guilds.</title>
        <authorList>
            <consortium name="Lawrence Berkeley National Laboratory"/>
            <person name="Harder C.B."/>
            <person name="Miyauchi S."/>
            <person name="Viragh M."/>
            <person name="Kuo A."/>
            <person name="Thoen E."/>
            <person name="Andreopoulos B."/>
            <person name="Lu D."/>
            <person name="Skrede I."/>
            <person name="Drula E."/>
            <person name="Henrissat B."/>
            <person name="Morin E."/>
            <person name="Kohler A."/>
            <person name="Barry K."/>
            <person name="LaButti K."/>
            <person name="Morin E."/>
            <person name="Salamov A."/>
            <person name="Lipzen A."/>
            <person name="Mereny Z."/>
            <person name="Hegedus B."/>
            <person name="Baldrian P."/>
            <person name="Stursova M."/>
            <person name="Weitz H."/>
            <person name="Taylor A."/>
            <person name="Grigoriev I.V."/>
            <person name="Nagy L.G."/>
            <person name="Martin F."/>
            <person name="Kauserud H."/>
        </authorList>
    </citation>
    <scope>NUCLEOTIDE SEQUENCE</scope>
    <source>
        <strain evidence="2">CBHHK188m</strain>
    </source>
</reference>
<dbReference type="AlphaFoldDB" id="A0AAD7I2R7"/>
<dbReference type="PANTHER" id="PTHR46929:SF3">
    <property type="entry name" value="MYB_SANT-LIKE DOMAIN-CONTAINING PROTEIN"/>
    <property type="match status" value="1"/>
</dbReference>
<comment type="caution">
    <text evidence="2">The sequence shown here is derived from an EMBL/GenBank/DDBJ whole genome shotgun (WGS) entry which is preliminary data.</text>
</comment>
<feature type="compositionally biased region" description="Polar residues" evidence="1">
    <location>
        <begin position="232"/>
        <end position="241"/>
    </location>
</feature>
<accession>A0AAD7I2R7</accession>
<dbReference type="EMBL" id="JARJLG010000173">
    <property type="protein sequence ID" value="KAJ7732747.1"/>
    <property type="molecule type" value="Genomic_DNA"/>
</dbReference>
<feature type="compositionally biased region" description="Basic and acidic residues" evidence="1">
    <location>
        <begin position="274"/>
        <end position="288"/>
    </location>
</feature>
<dbReference type="PANTHER" id="PTHR46929">
    <property type="entry name" value="EXPRESSED PROTEIN"/>
    <property type="match status" value="1"/>
</dbReference>
<evidence type="ECO:0000313" key="2">
    <source>
        <dbReference type="EMBL" id="KAJ7732747.1"/>
    </source>
</evidence>
<organism evidence="2 3">
    <name type="scientific">Mycena maculata</name>
    <dbReference type="NCBI Taxonomy" id="230809"/>
    <lineage>
        <taxon>Eukaryota</taxon>
        <taxon>Fungi</taxon>
        <taxon>Dikarya</taxon>
        <taxon>Basidiomycota</taxon>
        <taxon>Agaricomycotina</taxon>
        <taxon>Agaricomycetes</taxon>
        <taxon>Agaricomycetidae</taxon>
        <taxon>Agaricales</taxon>
        <taxon>Marasmiineae</taxon>
        <taxon>Mycenaceae</taxon>
        <taxon>Mycena</taxon>
    </lineage>
</organism>
<keyword evidence="3" id="KW-1185">Reference proteome</keyword>
<feature type="region of interest" description="Disordered" evidence="1">
    <location>
        <begin position="189"/>
        <end position="219"/>
    </location>
</feature>
<protein>
    <submittedName>
        <fullName evidence="2">Uncharacterized protein</fullName>
    </submittedName>
</protein>
<evidence type="ECO:0000313" key="3">
    <source>
        <dbReference type="Proteomes" id="UP001215280"/>
    </source>
</evidence>
<name>A0AAD7I2R7_9AGAR</name>
<feature type="region of interest" description="Disordered" evidence="1">
    <location>
        <begin position="1"/>
        <end position="22"/>
    </location>
</feature>
<feature type="compositionally biased region" description="Polar residues" evidence="1">
    <location>
        <begin position="1"/>
        <end position="14"/>
    </location>
</feature>
<evidence type="ECO:0000256" key="1">
    <source>
        <dbReference type="SAM" id="MobiDB-lite"/>
    </source>
</evidence>